<dbReference type="GO" id="GO:0030246">
    <property type="term" value="F:carbohydrate binding"/>
    <property type="evidence" value="ECO:0007669"/>
    <property type="project" value="TreeGrafter"/>
</dbReference>
<organism evidence="2 3">
    <name type="scientific">Muntiacus reevesi</name>
    <name type="common">Reeves' muntjac</name>
    <name type="synonym">Cervus reevesi</name>
    <dbReference type="NCBI Taxonomy" id="9886"/>
    <lineage>
        <taxon>Eukaryota</taxon>
        <taxon>Metazoa</taxon>
        <taxon>Chordata</taxon>
        <taxon>Craniata</taxon>
        <taxon>Vertebrata</taxon>
        <taxon>Euteleostomi</taxon>
        <taxon>Mammalia</taxon>
        <taxon>Eutheria</taxon>
        <taxon>Laurasiatheria</taxon>
        <taxon>Artiodactyla</taxon>
        <taxon>Ruminantia</taxon>
        <taxon>Pecora</taxon>
        <taxon>Cervidae</taxon>
        <taxon>Muntiacinae</taxon>
        <taxon>Muntiacus</taxon>
    </lineage>
</organism>
<dbReference type="GO" id="GO:0009750">
    <property type="term" value="P:response to fructose"/>
    <property type="evidence" value="ECO:0007669"/>
    <property type="project" value="TreeGrafter"/>
</dbReference>
<dbReference type="PANTHER" id="PTHR10088:SF4">
    <property type="entry name" value="GLUCOKINASE REGULATORY PROTEIN"/>
    <property type="match status" value="1"/>
</dbReference>
<accession>A0A5J5MLU9</accession>
<dbReference type="Proteomes" id="UP000326062">
    <property type="component" value="Chromosome 3"/>
</dbReference>
<evidence type="ECO:0000313" key="3">
    <source>
        <dbReference type="Proteomes" id="UP000326062"/>
    </source>
</evidence>
<dbReference type="EMBL" id="VCEB01000003">
    <property type="protein sequence ID" value="KAB0381325.1"/>
    <property type="molecule type" value="Genomic_DNA"/>
</dbReference>
<dbReference type="InterPro" id="IPR054017">
    <property type="entry name" value="GKRP_SIS_2"/>
</dbReference>
<reference evidence="2 3" key="1">
    <citation type="submission" date="2019-06" db="EMBL/GenBank/DDBJ databases">
        <title>Discovery of a novel chromosome fission-fusion reversal in muntjac.</title>
        <authorList>
            <person name="Mudd A.B."/>
            <person name="Bredeson J.V."/>
            <person name="Baum R."/>
            <person name="Hockemeyer D."/>
            <person name="Rokhsar D.S."/>
        </authorList>
    </citation>
    <scope>NUCLEOTIDE SEQUENCE [LARGE SCALE GENOMIC DNA]</scope>
    <source>
        <strain evidence="2">UCam_UCB_Mr</strain>
        <tissue evidence="2">Fibroblast cell line</tissue>
    </source>
</reference>
<dbReference type="InterPro" id="IPR040190">
    <property type="entry name" value="MURQ/GCKR"/>
</dbReference>
<sequence length="493" mass="54960">MGTSKPQHPAKAHPLPLPPLPHPNPCPDILTDSVLPLLGATVQSLVRELRFCEATYHVQSPGGGWEGIYENYRMITKERQVLSSAVGPKPLFKEVVSMHCLESIKKNCFVYLVVVLGRGTAEFFQRLFQLSDSRHQMQKLQEKQEAFVLNPAIGILLAVIITPQPEDLSDSFWMKGRSTTNILLEALLPAAHKTVDHCSVRTIGPLCLLEILQTFEQAYQVTYGQSPKITTLMKQASTRCPGEKGLVYLVGWQTLGIIAITDGVECMHAFDFWAVHGFLIADRSSMFNQEVELINQGPHFSFSLEDFLTPILPSLTETDTVLFSFTLDDNLTEVQTLVEQVKEKISNIQRPGLSTQRRGAVPIPLKKLFPSIISITWPLLFFEYQGNFIQKVQHKLSTKWVLNTMSTGAHVLFAQILQNHMLDLLIHNFKLFCQPVNWENKILHAFLVSKVGAGQGSQGIYDPILATPVSPNSPSMMVREPSLGDPLPSATVG</sequence>
<gene>
    <name evidence="2" type="ORF">FD755_009109</name>
</gene>
<dbReference type="Gene3D" id="3.40.50.10490">
    <property type="entry name" value="Glucose-6-phosphate isomerase like protein, domain 1"/>
    <property type="match status" value="1"/>
</dbReference>
<dbReference type="Gene3D" id="3.40.50.12620">
    <property type="match status" value="1"/>
</dbReference>
<dbReference type="GO" id="GO:0005829">
    <property type="term" value="C:cytosol"/>
    <property type="evidence" value="ECO:0007669"/>
    <property type="project" value="TreeGrafter"/>
</dbReference>
<keyword evidence="3" id="KW-1185">Reference proteome</keyword>
<dbReference type="FunFam" id="3.40.50.12620:FF:000001">
    <property type="entry name" value="Glucokinase regulatory protein"/>
    <property type="match status" value="1"/>
</dbReference>
<protein>
    <recommendedName>
        <fullName evidence="1">Glucokinase regulatory protein second SIS domain-containing protein</fullName>
    </recommendedName>
</protein>
<comment type="caution">
    <text evidence="2">The sequence shown here is derived from an EMBL/GenBank/DDBJ whole genome shotgun (WGS) entry which is preliminary data.</text>
</comment>
<dbReference type="GO" id="GO:0042593">
    <property type="term" value="P:glucose homeostasis"/>
    <property type="evidence" value="ECO:0007669"/>
    <property type="project" value="TreeGrafter"/>
</dbReference>
<dbReference type="AlphaFoldDB" id="A0A5J5MLU9"/>
<feature type="domain" description="Glucokinase regulatory protein second SIS" evidence="1">
    <location>
        <begin position="223"/>
        <end position="412"/>
    </location>
</feature>
<dbReference type="PANTHER" id="PTHR10088">
    <property type="entry name" value="GLUCOKINASE REGULATORY PROTEIN"/>
    <property type="match status" value="1"/>
</dbReference>
<dbReference type="GO" id="GO:0070095">
    <property type="term" value="F:fructose-6-phosphate binding"/>
    <property type="evidence" value="ECO:0007669"/>
    <property type="project" value="TreeGrafter"/>
</dbReference>
<dbReference type="GO" id="GO:0019899">
    <property type="term" value="F:enzyme binding"/>
    <property type="evidence" value="ECO:0007669"/>
    <property type="project" value="TreeGrafter"/>
</dbReference>
<name>A0A5J5MLU9_MUNRE</name>
<proteinExistence type="predicted"/>
<dbReference type="Pfam" id="PF22198">
    <property type="entry name" value="GKRP_SIS_2"/>
    <property type="match status" value="1"/>
</dbReference>
<evidence type="ECO:0000259" key="1">
    <source>
        <dbReference type="Pfam" id="PF22198"/>
    </source>
</evidence>
<dbReference type="GO" id="GO:0004857">
    <property type="term" value="F:enzyme inhibitor activity"/>
    <property type="evidence" value="ECO:0007669"/>
    <property type="project" value="TreeGrafter"/>
</dbReference>
<evidence type="ECO:0000313" key="2">
    <source>
        <dbReference type="EMBL" id="KAB0381325.1"/>
    </source>
</evidence>
<dbReference type="GO" id="GO:0005654">
    <property type="term" value="C:nucleoplasm"/>
    <property type="evidence" value="ECO:0007669"/>
    <property type="project" value="TreeGrafter"/>
</dbReference>